<evidence type="ECO:0000259" key="1">
    <source>
        <dbReference type="Pfam" id="PF07969"/>
    </source>
</evidence>
<dbReference type="PANTHER" id="PTHR22642">
    <property type="entry name" value="IMIDAZOLONEPROPIONASE"/>
    <property type="match status" value="1"/>
</dbReference>
<dbReference type="SUPFAM" id="SSF51556">
    <property type="entry name" value="Metallo-dependent hydrolases"/>
    <property type="match status" value="1"/>
</dbReference>
<dbReference type="PANTHER" id="PTHR22642:SF2">
    <property type="entry name" value="PROTEIN LONG AFTER FAR-RED 3"/>
    <property type="match status" value="1"/>
</dbReference>
<dbReference type="InterPro" id="IPR033932">
    <property type="entry name" value="YtcJ-like"/>
</dbReference>
<dbReference type="RefSeq" id="WP_344309074.1">
    <property type="nucleotide sequence ID" value="NZ_BAAANY010000007.1"/>
</dbReference>
<dbReference type="Gene3D" id="2.30.40.10">
    <property type="entry name" value="Urease, subunit C, domain 1"/>
    <property type="match status" value="1"/>
</dbReference>
<keyword evidence="3" id="KW-1185">Reference proteome</keyword>
<proteinExistence type="predicted"/>
<dbReference type="InterPro" id="IPR013108">
    <property type="entry name" value="Amidohydro_3"/>
</dbReference>
<sequence length="493" mass="52252">MLALRRARLVSLTGSGSVGGLVDVLIADGRVRAIGTAADLAPYVGKAETVDLDGRYVLPGLWDSHVHFGQWAVSRQRLDLTGATSAAAVCALVAERAAGVDGPVVGYGFRDALWPDGPHRDALDAVAPGVPVFLAANDLHSGWYNSAALRLVGHADHPTGLLRESAFMAALLATPGLSPDRLDAAVHQAAKAAAARGIVGVVELEHDFNVAAWTRRVRAGTTFLRVECGVYKAHLDDAIERGWRTGDVQPDTGGLVEMGRLKVITDGSLNTRTAYCHQPYLDSAGKEIGRGDLVVPPKELVPLMRRAAAHGIDAAVHAIGDHANTLALDAYEQVGCGGSIEHAQLLTIDDFRRFADLDLVASVQPQHAVDDREVADRYWPGRTDRAFAYAALLSAGVRLALGSDAPVAPLDPWISVAAAVQRSDDDRPSWHPEQELPASAALAASTRGRRLVRVGEVADLVITEENPLEVAAPKLRSMSVFGTLLAGSWTTDA</sequence>
<organism evidence="2 3">
    <name type="scientific">Fodinicola feengrottensis</name>
    <dbReference type="NCBI Taxonomy" id="435914"/>
    <lineage>
        <taxon>Bacteria</taxon>
        <taxon>Bacillati</taxon>
        <taxon>Actinomycetota</taxon>
        <taxon>Actinomycetes</taxon>
        <taxon>Mycobacteriales</taxon>
        <taxon>Fodinicola</taxon>
    </lineage>
</organism>
<name>A0ABN2GEN4_9ACTN</name>
<feature type="domain" description="Amidohydrolase 3" evidence="1">
    <location>
        <begin position="48"/>
        <end position="487"/>
    </location>
</feature>
<dbReference type="CDD" id="cd01300">
    <property type="entry name" value="YtcJ_like"/>
    <property type="match status" value="1"/>
</dbReference>
<dbReference type="Gene3D" id="3.10.310.70">
    <property type="match status" value="1"/>
</dbReference>
<evidence type="ECO:0000313" key="2">
    <source>
        <dbReference type="EMBL" id="GAA1670028.1"/>
    </source>
</evidence>
<dbReference type="Proteomes" id="UP001500618">
    <property type="component" value="Unassembled WGS sequence"/>
</dbReference>
<dbReference type="Gene3D" id="3.20.20.140">
    <property type="entry name" value="Metal-dependent hydrolases"/>
    <property type="match status" value="1"/>
</dbReference>
<gene>
    <name evidence="2" type="ORF">GCM10009765_19390</name>
</gene>
<dbReference type="SUPFAM" id="SSF51338">
    <property type="entry name" value="Composite domain of metallo-dependent hydrolases"/>
    <property type="match status" value="1"/>
</dbReference>
<dbReference type="EMBL" id="BAAANY010000007">
    <property type="protein sequence ID" value="GAA1670028.1"/>
    <property type="molecule type" value="Genomic_DNA"/>
</dbReference>
<dbReference type="InterPro" id="IPR032466">
    <property type="entry name" value="Metal_Hydrolase"/>
</dbReference>
<reference evidence="2 3" key="1">
    <citation type="journal article" date="2019" name="Int. J. Syst. Evol. Microbiol.">
        <title>The Global Catalogue of Microorganisms (GCM) 10K type strain sequencing project: providing services to taxonomists for standard genome sequencing and annotation.</title>
        <authorList>
            <consortium name="The Broad Institute Genomics Platform"/>
            <consortium name="The Broad Institute Genome Sequencing Center for Infectious Disease"/>
            <person name="Wu L."/>
            <person name="Ma J."/>
        </authorList>
    </citation>
    <scope>NUCLEOTIDE SEQUENCE [LARGE SCALE GENOMIC DNA]</scope>
    <source>
        <strain evidence="2 3">JCM 14718</strain>
    </source>
</reference>
<comment type="caution">
    <text evidence="2">The sequence shown here is derived from an EMBL/GenBank/DDBJ whole genome shotgun (WGS) entry which is preliminary data.</text>
</comment>
<evidence type="ECO:0000313" key="3">
    <source>
        <dbReference type="Proteomes" id="UP001500618"/>
    </source>
</evidence>
<protein>
    <submittedName>
        <fullName evidence="2">Amidohydrolase family protein</fullName>
    </submittedName>
</protein>
<dbReference type="InterPro" id="IPR011059">
    <property type="entry name" value="Metal-dep_hydrolase_composite"/>
</dbReference>
<dbReference type="Pfam" id="PF07969">
    <property type="entry name" value="Amidohydro_3"/>
    <property type="match status" value="1"/>
</dbReference>
<accession>A0ABN2GEN4</accession>